<dbReference type="PANTHER" id="PTHR24198:SF165">
    <property type="entry name" value="ANKYRIN REPEAT-CONTAINING PROTEIN-RELATED"/>
    <property type="match status" value="1"/>
</dbReference>
<keyword evidence="5" id="KW-1185">Reference proteome</keyword>
<accession>A0ABP9WV00</accession>
<dbReference type="Proteomes" id="UP001428290">
    <property type="component" value="Unassembled WGS sequence"/>
</dbReference>
<comment type="caution">
    <text evidence="4">The sequence shown here is derived from an EMBL/GenBank/DDBJ whole genome shotgun (WGS) entry which is preliminary data.</text>
</comment>
<dbReference type="InterPro" id="IPR036770">
    <property type="entry name" value="Ankyrin_rpt-contain_sf"/>
</dbReference>
<dbReference type="Gene3D" id="1.25.40.20">
    <property type="entry name" value="Ankyrin repeat-containing domain"/>
    <property type="match status" value="5"/>
</dbReference>
<dbReference type="SMART" id="SM00248">
    <property type="entry name" value="ANK"/>
    <property type="match status" value="14"/>
</dbReference>
<gene>
    <name evidence="4" type="ORF">Hgul01_00810</name>
</gene>
<reference evidence="4 5" key="1">
    <citation type="submission" date="2024-02" db="EMBL/GenBank/DDBJ databases">
        <title>Herpetosiphon gulosus NBRC 112829.</title>
        <authorList>
            <person name="Ichikawa N."/>
            <person name="Katano-Makiyama Y."/>
            <person name="Hidaka K."/>
        </authorList>
    </citation>
    <scope>NUCLEOTIDE SEQUENCE [LARGE SCALE GENOMIC DNA]</scope>
    <source>
        <strain evidence="4 5">NBRC 112829</strain>
    </source>
</reference>
<dbReference type="PANTHER" id="PTHR24198">
    <property type="entry name" value="ANKYRIN REPEAT AND PROTEIN KINASE DOMAIN-CONTAINING PROTEIN"/>
    <property type="match status" value="1"/>
</dbReference>
<organism evidence="4 5">
    <name type="scientific">Herpetosiphon gulosus</name>
    <dbReference type="NCBI Taxonomy" id="1973496"/>
    <lineage>
        <taxon>Bacteria</taxon>
        <taxon>Bacillati</taxon>
        <taxon>Chloroflexota</taxon>
        <taxon>Chloroflexia</taxon>
        <taxon>Herpetosiphonales</taxon>
        <taxon>Herpetosiphonaceae</taxon>
        <taxon>Herpetosiphon</taxon>
    </lineage>
</organism>
<evidence type="ECO:0000256" key="3">
    <source>
        <dbReference type="PROSITE-ProRule" id="PRU00023"/>
    </source>
</evidence>
<dbReference type="EMBL" id="BAABRU010000003">
    <property type="protein sequence ID" value="GAA5527028.1"/>
    <property type="molecule type" value="Genomic_DNA"/>
</dbReference>
<dbReference type="SUPFAM" id="SSF48403">
    <property type="entry name" value="Ankyrin repeat"/>
    <property type="match status" value="2"/>
</dbReference>
<dbReference type="Pfam" id="PF12796">
    <property type="entry name" value="Ank_2"/>
    <property type="match status" value="3"/>
</dbReference>
<dbReference type="PRINTS" id="PR01415">
    <property type="entry name" value="ANKYRIN"/>
</dbReference>
<evidence type="ECO:0000313" key="5">
    <source>
        <dbReference type="Proteomes" id="UP001428290"/>
    </source>
</evidence>
<dbReference type="InterPro" id="IPR002110">
    <property type="entry name" value="Ankyrin_rpt"/>
</dbReference>
<name>A0ABP9WV00_9CHLR</name>
<dbReference type="Pfam" id="PF00023">
    <property type="entry name" value="Ank"/>
    <property type="match status" value="2"/>
</dbReference>
<dbReference type="PROSITE" id="PS50297">
    <property type="entry name" value="ANK_REP_REGION"/>
    <property type="match status" value="4"/>
</dbReference>
<feature type="repeat" description="ANK" evidence="3">
    <location>
        <begin position="624"/>
        <end position="656"/>
    </location>
</feature>
<evidence type="ECO:0000256" key="1">
    <source>
        <dbReference type="ARBA" id="ARBA00022737"/>
    </source>
</evidence>
<feature type="repeat" description="ANK" evidence="3">
    <location>
        <begin position="265"/>
        <end position="297"/>
    </location>
</feature>
<evidence type="ECO:0000313" key="4">
    <source>
        <dbReference type="EMBL" id="GAA5527028.1"/>
    </source>
</evidence>
<protein>
    <recommendedName>
        <fullName evidence="6">Ankyrin</fullName>
    </recommendedName>
</protein>
<proteinExistence type="predicted"/>
<evidence type="ECO:0000256" key="2">
    <source>
        <dbReference type="ARBA" id="ARBA00023043"/>
    </source>
</evidence>
<feature type="repeat" description="ANK" evidence="3">
    <location>
        <begin position="198"/>
        <end position="230"/>
    </location>
</feature>
<keyword evidence="1" id="KW-0677">Repeat</keyword>
<sequence>MNLNSLKKLLKHQAYEQILEHLQTGPAWKQKSLDFALYQLASQPAETLVAALLSAGANPNQPLQDNRYISLHRAAIYNRYAIAELLLSHGANCHAQSYKQQTPLHLACLNGHFELAQLLWQNGADLHAQADSNFTPWLYAASSGNLQLLIWLLEQAIDIDQTTNNGISALTLAAWNGHQAAVEWLLANSTAIEGPPFRIRTPLHAGLIKGHMAIANLLLDHGASTSAYTSDGYTCVCLAAWHNAADVVDRLLQCGSPINCEIIKPHSSALHAAVQFNNPTMARQLLTNGAKISAINGQGLMPFHLAISSICLNKSTDLALIEIFLHMGADPNQPSYAIKHIGNETQVREAWRPLAYVLAHKRRDLAECLLAYGADINLLGYGKWSMEQTALEVVAHAEVIDQAAGELFSWVLSLKPQIPPKLLPFMINIKRFAFAQQLIEAGADLHAPDVLGAAITAQHEQYVRDFLARGVNVDSPYRNYPTVLQLALCHYPQFALPLIEAGADLTRLVGANLSLNYPMLLRQQRSARPLVSNLILLDLIAEAMLSQLEPATLAYQALIDQEFAERVCTENDATWQVWLARGANIHALNHAGLLGLSQLLVYSDLASAQKLYANGANINQTDHFGRTALHWAVEQQQLASVQQLLNWGADLTIVTPYGYSALHYATLANRLDLVELLLQAKADPTAQLTAGRLQGWTALHCAYAVDNQSLIELLRPLTPAITPPEPDSQHLQGTYNVTMATNGWHKPRPISNQTQRCPACAEHMLYNTAHTFDGSGQLADRIEIYRCGNCRAVFWENSMAAWRSSLQPWSSFVQD</sequence>
<evidence type="ECO:0008006" key="6">
    <source>
        <dbReference type="Google" id="ProtNLM"/>
    </source>
</evidence>
<dbReference type="RefSeq" id="WP_345720665.1">
    <property type="nucleotide sequence ID" value="NZ_BAABRU010000003.1"/>
</dbReference>
<keyword evidence="2 3" id="KW-0040">ANK repeat</keyword>
<dbReference type="PROSITE" id="PS50088">
    <property type="entry name" value="ANK_REPEAT"/>
    <property type="match status" value="6"/>
</dbReference>
<feature type="repeat" description="ANK" evidence="3">
    <location>
        <begin position="66"/>
        <end position="98"/>
    </location>
</feature>
<feature type="repeat" description="ANK" evidence="3">
    <location>
        <begin position="657"/>
        <end position="689"/>
    </location>
</feature>
<feature type="repeat" description="ANK" evidence="3">
    <location>
        <begin position="99"/>
        <end position="131"/>
    </location>
</feature>